<feature type="domain" description="Amidohydrolase 3" evidence="1">
    <location>
        <begin position="429"/>
        <end position="506"/>
    </location>
</feature>
<reference evidence="2 3" key="1">
    <citation type="journal article" date="2016" name="Nat. Commun.">
        <title>Thousands of microbial genomes shed light on interconnected biogeochemical processes in an aquifer system.</title>
        <authorList>
            <person name="Anantharaman K."/>
            <person name="Brown C.T."/>
            <person name="Hug L.A."/>
            <person name="Sharon I."/>
            <person name="Castelle C.J."/>
            <person name="Probst A.J."/>
            <person name="Thomas B.C."/>
            <person name="Singh A."/>
            <person name="Wilkins M.J."/>
            <person name="Karaoz U."/>
            <person name="Brodie E.L."/>
            <person name="Williams K.H."/>
            <person name="Hubbard S.S."/>
            <person name="Banfield J.F."/>
        </authorList>
    </citation>
    <scope>NUCLEOTIDE SEQUENCE [LARGE SCALE GENOMIC DNA]</scope>
</reference>
<dbReference type="GO" id="GO:0016811">
    <property type="term" value="F:hydrolase activity, acting on carbon-nitrogen (but not peptide) bonds, in linear amides"/>
    <property type="evidence" value="ECO:0007669"/>
    <property type="project" value="InterPro"/>
</dbReference>
<dbReference type="Proteomes" id="UP000177785">
    <property type="component" value="Unassembled WGS sequence"/>
</dbReference>
<dbReference type="InterPro" id="IPR023100">
    <property type="entry name" value="D-aminoacylase_insert_dom_sf"/>
</dbReference>
<evidence type="ECO:0000313" key="2">
    <source>
        <dbReference type="EMBL" id="OGZ44712.1"/>
    </source>
</evidence>
<dbReference type="PANTHER" id="PTHR11647:SF1">
    <property type="entry name" value="COLLAPSIN RESPONSE MEDIATOR PROTEIN"/>
    <property type="match status" value="1"/>
</dbReference>
<dbReference type="InterPro" id="IPR032466">
    <property type="entry name" value="Metal_Hydrolase"/>
</dbReference>
<dbReference type="Pfam" id="PF07969">
    <property type="entry name" value="Amidohydro_3"/>
    <property type="match status" value="2"/>
</dbReference>
<sequence>MFDVLIKNGIIIDGKQTKMFRGDVGIKGDRIDAIGDLSSKSATKVIDAEGQYVCPGFVDITNHSDTHWTIFTTPTQESFLRQGITTILGGSCGSSLAPLVHASDIGAIQKWTDISQVNINWLTVKEFLDELEKHPLGVNFGTLVGHGTLRRNIMGDRNMPADKEELEQMRFLLGEALHQGAYGLSFGLTFSHGRPAGDDELMALAGLVAQAKALCTIHLRDEGKSLLPAITEVLRIVRETGVSLEISHFKALGREAWGDLPKALHLIREGREEGLPIHADLFPYVRTGSLLYAMLPSWARDGGRAAILKRMDSPQERRQIIDELERATLHFERITIASAHREKAIIGKSLATIAENLGVSPGEGMLYILKTNELGVTIFGETIQDADIASILQEPYTFVSTDGFGLRAESAISGDLTHPRSFGTTARLLGEFVRDRSVVDWETAVHKMTLGPAAKMNLLDRGVIAPKAFADIVVLNPETIQDIATFTQPYQYPTGITWVLVNGTVAVEQGTYTGAKNGKILRK</sequence>
<accession>A0A1G2G3S7</accession>
<protein>
    <recommendedName>
        <fullName evidence="1">Amidohydrolase 3 domain-containing protein</fullName>
    </recommendedName>
</protein>
<dbReference type="Gene3D" id="3.30.1490.130">
    <property type="entry name" value="D-aminoacylase. Domain 3"/>
    <property type="match status" value="1"/>
</dbReference>
<evidence type="ECO:0000313" key="3">
    <source>
        <dbReference type="Proteomes" id="UP000177785"/>
    </source>
</evidence>
<dbReference type="Gene3D" id="3.20.20.140">
    <property type="entry name" value="Metal-dependent hydrolases"/>
    <property type="match status" value="1"/>
</dbReference>
<dbReference type="CDD" id="cd01297">
    <property type="entry name" value="D-aminoacylase"/>
    <property type="match status" value="1"/>
</dbReference>
<dbReference type="EMBL" id="MHNL01000015">
    <property type="protein sequence ID" value="OGZ44712.1"/>
    <property type="molecule type" value="Genomic_DNA"/>
</dbReference>
<dbReference type="InterPro" id="IPR013108">
    <property type="entry name" value="Amidohydro_3"/>
</dbReference>
<gene>
    <name evidence="2" type="ORF">A2756_04625</name>
</gene>
<dbReference type="Gene3D" id="2.30.40.10">
    <property type="entry name" value="Urease, subunit C, domain 1"/>
    <property type="match status" value="1"/>
</dbReference>
<organism evidence="2 3">
    <name type="scientific">Candidatus Ryanbacteria bacterium RIFCSPHIGHO2_01_FULL_48_27</name>
    <dbReference type="NCBI Taxonomy" id="1802115"/>
    <lineage>
        <taxon>Bacteria</taxon>
        <taxon>Candidatus Ryaniibacteriota</taxon>
    </lineage>
</organism>
<dbReference type="SUPFAM" id="SSF51338">
    <property type="entry name" value="Composite domain of metallo-dependent hydrolases"/>
    <property type="match status" value="1"/>
</dbReference>
<dbReference type="STRING" id="1802115.A2756_04625"/>
<dbReference type="InterPro" id="IPR050378">
    <property type="entry name" value="Metallo-dep_Hydrolases_sf"/>
</dbReference>
<dbReference type="SUPFAM" id="SSF51556">
    <property type="entry name" value="Metallo-dependent hydrolases"/>
    <property type="match status" value="1"/>
</dbReference>
<dbReference type="PANTHER" id="PTHR11647">
    <property type="entry name" value="HYDRANTOINASE/DIHYDROPYRIMIDINASE FAMILY MEMBER"/>
    <property type="match status" value="1"/>
</dbReference>
<dbReference type="InterPro" id="IPR011059">
    <property type="entry name" value="Metal-dep_hydrolase_composite"/>
</dbReference>
<name>A0A1G2G3S7_9BACT</name>
<feature type="domain" description="Amidohydrolase 3" evidence="1">
    <location>
        <begin position="44"/>
        <end position="247"/>
    </location>
</feature>
<dbReference type="AlphaFoldDB" id="A0A1G2G3S7"/>
<comment type="caution">
    <text evidence="2">The sequence shown here is derived from an EMBL/GenBank/DDBJ whole genome shotgun (WGS) entry which is preliminary data.</text>
</comment>
<evidence type="ECO:0000259" key="1">
    <source>
        <dbReference type="Pfam" id="PF07969"/>
    </source>
</evidence>
<proteinExistence type="predicted"/>